<evidence type="ECO:0000259" key="6">
    <source>
        <dbReference type="Pfam" id="PF00291"/>
    </source>
</evidence>
<protein>
    <submittedName>
        <fullName evidence="7">Pyridoxal-phosphate dependent enzyme</fullName>
    </submittedName>
</protein>
<dbReference type="InterPro" id="IPR001926">
    <property type="entry name" value="TrpB-like_PALP"/>
</dbReference>
<evidence type="ECO:0000256" key="4">
    <source>
        <dbReference type="PIRSR" id="PIRSR006278-1"/>
    </source>
</evidence>
<accession>A0A6P0UEP1</accession>
<feature type="domain" description="Tryptophan synthase beta chain-like PALP" evidence="6">
    <location>
        <begin position="30"/>
        <end position="306"/>
    </location>
</feature>
<evidence type="ECO:0000256" key="2">
    <source>
        <dbReference type="ARBA" id="ARBA00008639"/>
    </source>
</evidence>
<comment type="caution">
    <text evidence="7">The sequence shown here is derived from an EMBL/GenBank/DDBJ whole genome shotgun (WGS) entry which is preliminary data.</text>
</comment>
<dbReference type="AlphaFoldDB" id="A0A6P0UEP1"/>
<dbReference type="PANTHER" id="PTHR43780">
    <property type="entry name" value="1-AMINOCYCLOPROPANE-1-CARBOXYLATE DEAMINASE-RELATED"/>
    <property type="match status" value="1"/>
</dbReference>
<dbReference type="Gene3D" id="3.40.50.1100">
    <property type="match status" value="2"/>
</dbReference>
<keyword evidence="8" id="KW-1185">Reference proteome</keyword>
<gene>
    <name evidence="7" type="ORF">GWK09_14430</name>
</gene>
<dbReference type="InterPro" id="IPR027278">
    <property type="entry name" value="ACCD_DCysDesulf"/>
</dbReference>
<feature type="active site" description="Nucleophile" evidence="4">
    <location>
        <position position="90"/>
    </location>
</feature>
<keyword evidence="3 5" id="KW-0663">Pyridoxal phosphate</keyword>
<evidence type="ECO:0000313" key="7">
    <source>
        <dbReference type="EMBL" id="NER11724.1"/>
    </source>
</evidence>
<evidence type="ECO:0000313" key="8">
    <source>
        <dbReference type="Proteomes" id="UP000468443"/>
    </source>
</evidence>
<evidence type="ECO:0000256" key="3">
    <source>
        <dbReference type="ARBA" id="ARBA00022898"/>
    </source>
</evidence>
<dbReference type="PIRSF" id="PIRSF006278">
    <property type="entry name" value="ACCD_DCysDesulf"/>
    <property type="match status" value="1"/>
</dbReference>
<evidence type="ECO:0000256" key="1">
    <source>
        <dbReference type="ARBA" id="ARBA00001933"/>
    </source>
</evidence>
<name>A0A6P0UEP1_9FLAO</name>
<dbReference type="InterPro" id="IPR036052">
    <property type="entry name" value="TrpB-like_PALP_sf"/>
</dbReference>
<feature type="modified residue" description="N6-(pyridoxal phosphate)lysine" evidence="5">
    <location>
        <position position="63"/>
    </location>
</feature>
<evidence type="ECO:0000256" key="5">
    <source>
        <dbReference type="PIRSR" id="PIRSR006278-2"/>
    </source>
</evidence>
<dbReference type="Proteomes" id="UP000468443">
    <property type="component" value="Unassembled WGS sequence"/>
</dbReference>
<dbReference type="EMBL" id="JAABOP010000006">
    <property type="protein sequence ID" value="NER11724.1"/>
    <property type="molecule type" value="Genomic_DNA"/>
</dbReference>
<comment type="cofactor">
    <cofactor evidence="1">
        <name>pyridoxal 5'-phosphate</name>
        <dbReference type="ChEBI" id="CHEBI:597326"/>
    </cofactor>
</comment>
<comment type="similarity">
    <text evidence="2">Belongs to the ACC deaminase/D-cysteine desulfhydrase family.</text>
</comment>
<proteinExistence type="inferred from homology"/>
<dbReference type="Pfam" id="PF00291">
    <property type="entry name" value="PALP"/>
    <property type="match status" value="1"/>
</dbReference>
<organism evidence="7 8">
    <name type="scientific">Muriicola jejuensis</name>
    <dbReference type="NCBI Taxonomy" id="504488"/>
    <lineage>
        <taxon>Bacteria</taxon>
        <taxon>Pseudomonadati</taxon>
        <taxon>Bacteroidota</taxon>
        <taxon>Flavobacteriia</taxon>
        <taxon>Flavobacteriales</taxon>
        <taxon>Flavobacteriaceae</taxon>
        <taxon>Muriicola</taxon>
    </lineage>
</organism>
<reference evidence="7 8" key="1">
    <citation type="submission" date="2020-01" db="EMBL/GenBank/DDBJ databases">
        <title>Muriicola jejuensis KCTC 22299.</title>
        <authorList>
            <person name="Wang G."/>
        </authorList>
    </citation>
    <scope>NUCLEOTIDE SEQUENCE [LARGE SCALE GENOMIC DNA]</scope>
    <source>
        <strain evidence="7 8">KCTC 22299</strain>
    </source>
</reference>
<sequence length="328" mass="36127">MSRTLPISTDEKGSPLRVIFGGSNGTLLKTPTQEIHLPLLKDGQITLSIRREDMIHPLLSGNKFRKLKYNLEEAKKLGLSTLLTFGGAYSNHIPAVAYAASNHDLKSIGIIRGEELADSWQDNPTLKTASEWGMQFEFVTRQAYRAKETSSFQEKLQKKYGLFYSIPEGGTNLLGIRGCEEILQPEDESFDVICCAVGTGGTLAGISIAAWDHQKVLGFPALKGDFLNSDLKELTPRSNWSLTTDYSFGGYGKVTGELIRFINNFKDETGIPLDPVYTGKMMFGLLDMVRKGDFDKGTRILAIHTGGLQGIMGMNGILKKKNLPLLTV</sequence>
<dbReference type="PANTHER" id="PTHR43780:SF2">
    <property type="entry name" value="1-AMINOCYCLOPROPANE-1-CARBOXYLATE DEAMINASE-RELATED"/>
    <property type="match status" value="1"/>
</dbReference>
<dbReference type="SUPFAM" id="SSF53686">
    <property type="entry name" value="Tryptophan synthase beta subunit-like PLP-dependent enzymes"/>
    <property type="match status" value="1"/>
</dbReference>
<dbReference type="GO" id="GO:0019148">
    <property type="term" value="F:D-cysteine desulfhydrase activity"/>
    <property type="evidence" value="ECO:0007669"/>
    <property type="project" value="TreeGrafter"/>
</dbReference>